<name>A0ABT8F5Z0_9BACT</name>
<keyword evidence="3" id="KW-0479">Metal-binding</keyword>
<dbReference type="EMBL" id="JAUHJS010000004">
    <property type="protein sequence ID" value="MDN4165803.1"/>
    <property type="molecule type" value="Genomic_DNA"/>
</dbReference>
<dbReference type="NCBIfam" id="TIGR00357">
    <property type="entry name" value="peptide-methionine (R)-S-oxide reductase MsrB"/>
    <property type="match status" value="1"/>
</dbReference>
<comment type="similarity">
    <text evidence="3">Belongs to the MsrB Met sulfoxide reductase family.</text>
</comment>
<reference evidence="6" key="1">
    <citation type="submission" date="2023-06" db="EMBL/GenBank/DDBJ databases">
        <title>Cytophagales bacterium Strain LB-30, isolated from soil.</title>
        <authorList>
            <person name="Liu B."/>
        </authorList>
    </citation>
    <scope>NUCLEOTIDE SEQUENCE</scope>
    <source>
        <strain evidence="6">LB-30</strain>
    </source>
</reference>
<feature type="chain" id="PRO_5046705701" description="Peptide methionine sulfoxide reductase MsrB" evidence="4">
    <location>
        <begin position="23"/>
        <end position="162"/>
    </location>
</feature>
<keyword evidence="7" id="KW-1185">Reference proteome</keyword>
<sequence length="162" mass="17908">MKKLVILIGISLSALASGYAQSKSTTMNTASNLPKTEAEWKKALTPEEYRVLREKGTERPYIGEYDQHWEAGVYVCKGCGTELFTSATKFDAGCGWPSFYEGIDKSRITETVDLSHGMRRIEVTCTKCGGHLGHVFPDGPKPTGMRYCINSVSLGFKKKEAK</sequence>
<proteinExistence type="inferred from homology"/>
<evidence type="ECO:0000313" key="6">
    <source>
        <dbReference type="EMBL" id="MDN4165803.1"/>
    </source>
</evidence>
<comment type="caution">
    <text evidence="6">The sequence shown here is derived from an EMBL/GenBank/DDBJ whole genome shotgun (WGS) entry which is preliminary data.</text>
</comment>
<dbReference type="EC" id="1.8.4.12" evidence="3"/>
<comment type="cofactor">
    <cofactor evidence="3">
        <name>Zn(2+)</name>
        <dbReference type="ChEBI" id="CHEBI:29105"/>
    </cofactor>
    <text evidence="3">Binds 1 zinc ion per subunit. The zinc ion is important for the structural integrity of the protein.</text>
</comment>
<dbReference type="PANTHER" id="PTHR10173">
    <property type="entry name" value="METHIONINE SULFOXIDE REDUCTASE"/>
    <property type="match status" value="1"/>
</dbReference>
<protein>
    <recommendedName>
        <fullName evidence="3">Peptide methionine sulfoxide reductase MsrB</fullName>
        <ecNumber evidence="3">1.8.4.12</ecNumber>
    </recommendedName>
    <alternativeName>
        <fullName evidence="3">Peptide-methionine (R)-S-oxide reductase</fullName>
    </alternativeName>
</protein>
<feature type="signal peptide" evidence="4">
    <location>
        <begin position="1"/>
        <end position="22"/>
    </location>
</feature>
<dbReference type="RefSeq" id="WP_320004333.1">
    <property type="nucleotide sequence ID" value="NZ_JAUHJS010000004.1"/>
</dbReference>
<keyword evidence="4" id="KW-0732">Signal</keyword>
<keyword evidence="3" id="KW-0862">Zinc</keyword>
<evidence type="ECO:0000256" key="3">
    <source>
        <dbReference type="HAMAP-Rule" id="MF_01400"/>
    </source>
</evidence>
<dbReference type="PANTHER" id="PTHR10173:SF52">
    <property type="entry name" value="METHIONINE-R-SULFOXIDE REDUCTASE B1"/>
    <property type="match status" value="1"/>
</dbReference>
<comment type="catalytic activity">
    <reaction evidence="2 3">
        <text>L-methionyl-[protein] + [thioredoxin]-disulfide + H2O = L-methionyl-(R)-S-oxide-[protein] + [thioredoxin]-dithiol</text>
        <dbReference type="Rhea" id="RHEA:24164"/>
        <dbReference type="Rhea" id="RHEA-COMP:10698"/>
        <dbReference type="Rhea" id="RHEA-COMP:10700"/>
        <dbReference type="Rhea" id="RHEA-COMP:12313"/>
        <dbReference type="Rhea" id="RHEA-COMP:12314"/>
        <dbReference type="ChEBI" id="CHEBI:15377"/>
        <dbReference type="ChEBI" id="CHEBI:16044"/>
        <dbReference type="ChEBI" id="CHEBI:29950"/>
        <dbReference type="ChEBI" id="CHEBI:45764"/>
        <dbReference type="ChEBI" id="CHEBI:50058"/>
        <dbReference type="EC" id="1.8.4.12"/>
    </reaction>
</comment>
<dbReference type="HAMAP" id="MF_01400">
    <property type="entry name" value="MsrB"/>
    <property type="match status" value="1"/>
</dbReference>
<organism evidence="6 7">
    <name type="scientific">Shiella aurantiaca</name>
    <dbReference type="NCBI Taxonomy" id="3058365"/>
    <lineage>
        <taxon>Bacteria</taxon>
        <taxon>Pseudomonadati</taxon>
        <taxon>Bacteroidota</taxon>
        <taxon>Cytophagia</taxon>
        <taxon>Cytophagales</taxon>
        <taxon>Shiellaceae</taxon>
        <taxon>Shiella</taxon>
    </lineage>
</organism>
<evidence type="ECO:0000259" key="5">
    <source>
        <dbReference type="PROSITE" id="PS51790"/>
    </source>
</evidence>
<dbReference type="InterPro" id="IPR011057">
    <property type="entry name" value="Mss4-like_sf"/>
</dbReference>
<feature type="binding site" evidence="3">
    <location>
        <position position="76"/>
    </location>
    <ligand>
        <name>Zn(2+)</name>
        <dbReference type="ChEBI" id="CHEBI:29105"/>
    </ligand>
</feature>
<keyword evidence="1 3" id="KW-0560">Oxidoreductase</keyword>
<dbReference type="PROSITE" id="PS51790">
    <property type="entry name" value="MSRB"/>
    <property type="match status" value="1"/>
</dbReference>
<dbReference type="Pfam" id="PF01641">
    <property type="entry name" value="SelR"/>
    <property type="match status" value="1"/>
</dbReference>
<feature type="binding site" evidence="3">
    <location>
        <position position="79"/>
    </location>
    <ligand>
        <name>Zn(2+)</name>
        <dbReference type="ChEBI" id="CHEBI:29105"/>
    </ligand>
</feature>
<dbReference type="GO" id="GO:0033743">
    <property type="term" value="F:peptide-methionine (R)-S-oxide reductase activity"/>
    <property type="evidence" value="ECO:0007669"/>
    <property type="project" value="UniProtKB-EC"/>
</dbReference>
<feature type="active site" description="Nucleophile" evidence="3">
    <location>
        <position position="148"/>
    </location>
</feature>
<evidence type="ECO:0000313" key="7">
    <source>
        <dbReference type="Proteomes" id="UP001168552"/>
    </source>
</evidence>
<evidence type="ECO:0000256" key="2">
    <source>
        <dbReference type="ARBA" id="ARBA00048488"/>
    </source>
</evidence>
<feature type="domain" description="MsrB" evidence="5">
    <location>
        <begin position="37"/>
        <end position="159"/>
    </location>
</feature>
<dbReference type="Gene3D" id="2.170.150.20">
    <property type="entry name" value="Peptide methionine sulfoxide reductase"/>
    <property type="match status" value="1"/>
</dbReference>
<dbReference type="Proteomes" id="UP001168552">
    <property type="component" value="Unassembled WGS sequence"/>
</dbReference>
<feature type="binding site" evidence="3">
    <location>
        <position position="128"/>
    </location>
    <ligand>
        <name>Zn(2+)</name>
        <dbReference type="ChEBI" id="CHEBI:29105"/>
    </ligand>
</feature>
<accession>A0ABT8F5Z0</accession>
<dbReference type="InterPro" id="IPR028427">
    <property type="entry name" value="Met_Sox_Rdtase_MsrB"/>
</dbReference>
<evidence type="ECO:0000256" key="4">
    <source>
        <dbReference type="SAM" id="SignalP"/>
    </source>
</evidence>
<dbReference type="SUPFAM" id="SSF51316">
    <property type="entry name" value="Mss4-like"/>
    <property type="match status" value="1"/>
</dbReference>
<gene>
    <name evidence="3 6" type="primary">msrB</name>
    <name evidence="6" type="ORF">QWY31_09830</name>
</gene>
<evidence type="ECO:0000256" key="1">
    <source>
        <dbReference type="ARBA" id="ARBA00023002"/>
    </source>
</evidence>
<dbReference type="InterPro" id="IPR002579">
    <property type="entry name" value="Met_Sox_Rdtase_MsrB_dom"/>
</dbReference>
<feature type="binding site" evidence="3">
    <location>
        <position position="125"/>
    </location>
    <ligand>
        <name>Zn(2+)</name>
        <dbReference type="ChEBI" id="CHEBI:29105"/>
    </ligand>
</feature>